<sequence length="198" mass="20308">MSATTIGELVREARSRAGLSMRALAALVEVSQPFLSQVENGRANPSLATLYRLADALGVPASALLPEAVSAGDVLQVGADGGRMIPVSAEPGSASGRMLTIGAGHPLEVVEYRVAPGESLGGWFSGPGEQTLFVIEGSVTVELDDGRSFSLKPGGAVTHPSSVPHRWVPGPLGCRLLLSVAHGQTAAHGSPQSSRDQP</sequence>
<dbReference type="EMBL" id="BAAAQY010000014">
    <property type="protein sequence ID" value="GAA2248767.1"/>
    <property type="molecule type" value="Genomic_DNA"/>
</dbReference>
<dbReference type="Gene3D" id="1.10.260.40">
    <property type="entry name" value="lambda repressor-like DNA-binding domains"/>
    <property type="match status" value="1"/>
</dbReference>
<dbReference type="PROSITE" id="PS50943">
    <property type="entry name" value="HTH_CROC1"/>
    <property type="match status" value="1"/>
</dbReference>
<dbReference type="InterPro" id="IPR011051">
    <property type="entry name" value="RmlC_Cupin_sf"/>
</dbReference>
<dbReference type="CDD" id="cd02209">
    <property type="entry name" value="cupin_XRE_C"/>
    <property type="match status" value="1"/>
</dbReference>
<name>A0ABP5R5A3_9MICO</name>
<reference evidence="4" key="1">
    <citation type="journal article" date="2019" name="Int. J. Syst. Evol. Microbiol.">
        <title>The Global Catalogue of Microorganisms (GCM) 10K type strain sequencing project: providing services to taxonomists for standard genome sequencing and annotation.</title>
        <authorList>
            <consortium name="The Broad Institute Genomics Platform"/>
            <consortium name="The Broad Institute Genome Sequencing Center for Infectious Disease"/>
            <person name="Wu L."/>
            <person name="Ma J."/>
        </authorList>
    </citation>
    <scope>NUCLEOTIDE SEQUENCE [LARGE SCALE GENOMIC DNA]</scope>
    <source>
        <strain evidence="4">JCM 16117</strain>
    </source>
</reference>
<dbReference type="InterPro" id="IPR014710">
    <property type="entry name" value="RmlC-like_jellyroll"/>
</dbReference>
<proteinExistence type="predicted"/>
<dbReference type="Gene3D" id="2.60.120.10">
    <property type="entry name" value="Jelly Rolls"/>
    <property type="match status" value="1"/>
</dbReference>
<protein>
    <submittedName>
        <fullName evidence="3">Cupin domain-containing protein</fullName>
    </submittedName>
</protein>
<dbReference type="PANTHER" id="PTHR46797">
    <property type="entry name" value="HTH-TYPE TRANSCRIPTIONAL REGULATOR"/>
    <property type="match status" value="1"/>
</dbReference>
<accession>A0ABP5R5A3</accession>
<dbReference type="SUPFAM" id="SSF51182">
    <property type="entry name" value="RmlC-like cupins"/>
    <property type="match status" value="1"/>
</dbReference>
<dbReference type="InterPro" id="IPR013096">
    <property type="entry name" value="Cupin_2"/>
</dbReference>
<dbReference type="RefSeq" id="WP_259481442.1">
    <property type="nucleotide sequence ID" value="NZ_BAAAQY010000014.1"/>
</dbReference>
<dbReference type="Pfam" id="PF13560">
    <property type="entry name" value="HTH_31"/>
    <property type="match status" value="1"/>
</dbReference>
<dbReference type="Proteomes" id="UP001500929">
    <property type="component" value="Unassembled WGS sequence"/>
</dbReference>
<evidence type="ECO:0000313" key="3">
    <source>
        <dbReference type="EMBL" id="GAA2248767.1"/>
    </source>
</evidence>
<organism evidence="3 4">
    <name type="scientific">Herbiconiux moechotypicola</name>
    <dbReference type="NCBI Taxonomy" id="637393"/>
    <lineage>
        <taxon>Bacteria</taxon>
        <taxon>Bacillati</taxon>
        <taxon>Actinomycetota</taxon>
        <taxon>Actinomycetes</taxon>
        <taxon>Micrococcales</taxon>
        <taxon>Microbacteriaceae</taxon>
        <taxon>Herbiconiux</taxon>
    </lineage>
</organism>
<dbReference type="CDD" id="cd00093">
    <property type="entry name" value="HTH_XRE"/>
    <property type="match status" value="1"/>
</dbReference>
<keyword evidence="4" id="KW-1185">Reference proteome</keyword>
<dbReference type="PANTHER" id="PTHR46797:SF1">
    <property type="entry name" value="METHYLPHOSPHONATE SYNTHASE"/>
    <property type="match status" value="1"/>
</dbReference>
<dbReference type="InterPro" id="IPR050807">
    <property type="entry name" value="TransReg_Diox_bact_type"/>
</dbReference>
<keyword evidence="1" id="KW-0238">DNA-binding</keyword>
<gene>
    <name evidence="3" type="ORF">GCM10009851_37780</name>
</gene>
<evidence type="ECO:0000256" key="1">
    <source>
        <dbReference type="ARBA" id="ARBA00023125"/>
    </source>
</evidence>
<feature type="domain" description="HTH cro/C1-type" evidence="2">
    <location>
        <begin position="10"/>
        <end position="64"/>
    </location>
</feature>
<evidence type="ECO:0000259" key="2">
    <source>
        <dbReference type="PROSITE" id="PS50943"/>
    </source>
</evidence>
<dbReference type="InterPro" id="IPR001387">
    <property type="entry name" value="Cro/C1-type_HTH"/>
</dbReference>
<dbReference type="SUPFAM" id="SSF47413">
    <property type="entry name" value="lambda repressor-like DNA-binding domains"/>
    <property type="match status" value="1"/>
</dbReference>
<dbReference type="Pfam" id="PF07883">
    <property type="entry name" value="Cupin_2"/>
    <property type="match status" value="1"/>
</dbReference>
<dbReference type="InterPro" id="IPR010982">
    <property type="entry name" value="Lambda_DNA-bd_dom_sf"/>
</dbReference>
<evidence type="ECO:0000313" key="4">
    <source>
        <dbReference type="Proteomes" id="UP001500929"/>
    </source>
</evidence>
<comment type="caution">
    <text evidence="3">The sequence shown here is derived from an EMBL/GenBank/DDBJ whole genome shotgun (WGS) entry which is preliminary data.</text>
</comment>
<dbReference type="SMART" id="SM00530">
    <property type="entry name" value="HTH_XRE"/>
    <property type="match status" value="1"/>
</dbReference>